<evidence type="ECO:0000256" key="1">
    <source>
        <dbReference type="ARBA" id="ARBA00023235"/>
    </source>
</evidence>
<dbReference type="RefSeq" id="WP_045851801.1">
    <property type="nucleotide sequence ID" value="NZ_FTLX01000001.1"/>
</dbReference>
<keyword evidence="6" id="KW-0670">Pyruvate</keyword>
<dbReference type="AlphaFoldDB" id="A0A1N6N8P3"/>
<evidence type="ECO:0000313" key="8">
    <source>
        <dbReference type="Proteomes" id="UP000215545"/>
    </source>
</evidence>
<dbReference type="Pfam" id="PF01261">
    <property type="entry name" value="AP_endonuc_2"/>
    <property type="match status" value="1"/>
</dbReference>
<evidence type="ECO:0000259" key="4">
    <source>
        <dbReference type="Pfam" id="PF01261"/>
    </source>
</evidence>
<keyword evidence="1 2" id="KW-0413">Isomerase</keyword>
<protein>
    <submittedName>
        <fullName evidence="5">AP endonuclease</fullName>
    </submittedName>
    <submittedName>
        <fullName evidence="6">Hydroxypyruvate isomerase</fullName>
    </submittedName>
</protein>
<feature type="active site" description="Proton donor/acceptor" evidence="3">
    <location>
        <position position="146"/>
    </location>
</feature>
<reference evidence="5" key="3">
    <citation type="submission" date="2017-03" db="EMBL/GenBank/DDBJ databases">
        <authorList>
            <person name="Dastager S.G."/>
            <person name="Neurgaonkar P.S."/>
            <person name="Dharne M.S."/>
        </authorList>
    </citation>
    <scope>NUCLEOTIDE SEQUENCE</scope>
    <source>
        <strain evidence="5">DSM 25145</strain>
    </source>
</reference>
<gene>
    <name evidence="5" type="ORF">B1B05_00260</name>
    <name evidence="6" type="ORF">SAMN05443094_10153</name>
</gene>
<dbReference type="GO" id="GO:0016853">
    <property type="term" value="F:isomerase activity"/>
    <property type="evidence" value="ECO:0007669"/>
    <property type="project" value="UniProtKB-KW"/>
</dbReference>
<evidence type="ECO:0000313" key="5">
    <source>
        <dbReference type="EMBL" id="OXS79957.1"/>
    </source>
</evidence>
<dbReference type="STRING" id="1017273.SAMN05443094_10153"/>
<dbReference type="EMBL" id="FTLX01000001">
    <property type="protein sequence ID" value="SIP88439.1"/>
    <property type="molecule type" value="Genomic_DNA"/>
</dbReference>
<dbReference type="Proteomes" id="UP000186385">
    <property type="component" value="Unassembled WGS sequence"/>
</dbReference>
<dbReference type="SUPFAM" id="SSF51658">
    <property type="entry name" value="Xylose isomerase-like"/>
    <property type="match status" value="1"/>
</dbReference>
<reference evidence="8" key="2">
    <citation type="submission" date="2017-03" db="EMBL/GenBank/DDBJ databases">
        <title>Bacillus sp. V-88(T) DSM27956, whole genome shotgun sequencing project.</title>
        <authorList>
            <person name="Dastager S.G."/>
            <person name="Neurgaonkar P.S."/>
            <person name="Dharne M.S."/>
        </authorList>
    </citation>
    <scope>NUCLEOTIDE SEQUENCE [LARGE SCALE GENOMIC DNA]</scope>
    <source>
        <strain evidence="8">DSM 25145</strain>
    </source>
</reference>
<feature type="domain" description="Xylose isomerase-like TIM barrel" evidence="4">
    <location>
        <begin position="21"/>
        <end position="248"/>
    </location>
</feature>
<reference evidence="6 7" key="1">
    <citation type="submission" date="2017-01" db="EMBL/GenBank/DDBJ databases">
        <authorList>
            <person name="Mah S.A."/>
            <person name="Swanson W.J."/>
            <person name="Moy G.W."/>
            <person name="Vacquier V.D."/>
        </authorList>
    </citation>
    <scope>NUCLEOTIDE SEQUENCE [LARGE SCALE GENOMIC DNA]</scope>
    <source>
        <strain evidence="6 7">NIO-1016</strain>
    </source>
</reference>
<keyword evidence="5" id="KW-0378">Hydrolase</keyword>
<accession>A0A1N6N8P3</accession>
<organism evidence="6 7">
    <name type="scientific">Domibacillus enclensis</name>
    <dbReference type="NCBI Taxonomy" id="1017273"/>
    <lineage>
        <taxon>Bacteria</taxon>
        <taxon>Bacillati</taxon>
        <taxon>Bacillota</taxon>
        <taxon>Bacilli</taxon>
        <taxon>Bacillales</taxon>
        <taxon>Bacillaceae</taxon>
        <taxon>Domibacillus</taxon>
    </lineage>
</organism>
<evidence type="ECO:0000256" key="3">
    <source>
        <dbReference type="PIRSR" id="PIRSR006241-50"/>
    </source>
</evidence>
<evidence type="ECO:0000313" key="7">
    <source>
        <dbReference type="Proteomes" id="UP000186385"/>
    </source>
</evidence>
<dbReference type="Proteomes" id="UP000215545">
    <property type="component" value="Unassembled WGS sequence"/>
</dbReference>
<sequence>MLKRDIHIESIYTELPFEERLAAAKQDGFDFVEMWGWEDKDLPQLKKLLDENELKLAAMSGDGPYSMCDPADKEKYLNYIQRSITAAKEVGCPVLVIHSDALEEWPQFAKPMAAEYSYETRICAMLDVLKTIAPWAKEAGITFVLEALNVEKDHCGNFLTTTKTAVDLVAAVGSPNVKVLYDAYHMYLNEGKICETTEKYLPYIGHLHIADAPGRHEPGTGVINFPYFVEHLEKIGYEGSVGFEFYPKTDTSAAVKAVNACFDNVRGEVKAARR</sequence>
<dbReference type="InterPro" id="IPR036237">
    <property type="entry name" value="Xyl_isomerase-like_sf"/>
</dbReference>
<dbReference type="EMBL" id="MWSK01000001">
    <property type="protein sequence ID" value="OXS79957.1"/>
    <property type="molecule type" value="Genomic_DNA"/>
</dbReference>
<keyword evidence="8" id="KW-1185">Reference proteome</keyword>
<dbReference type="OrthoDB" id="9786584at2"/>
<dbReference type="InterPro" id="IPR013022">
    <property type="entry name" value="Xyl_isomerase-like_TIM-brl"/>
</dbReference>
<dbReference type="Gene3D" id="3.20.20.150">
    <property type="entry name" value="Divalent-metal-dependent TIM barrel enzymes"/>
    <property type="match status" value="1"/>
</dbReference>
<evidence type="ECO:0000313" key="6">
    <source>
        <dbReference type="EMBL" id="SIP88439.1"/>
    </source>
</evidence>
<dbReference type="InterPro" id="IPR050417">
    <property type="entry name" value="Sugar_Epim/Isomerase"/>
</dbReference>
<dbReference type="InterPro" id="IPR026040">
    <property type="entry name" value="HyI-like"/>
</dbReference>
<evidence type="ECO:0000256" key="2">
    <source>
        <dbReference type="PIRNR" id="PIRNR006241"/>
    </source>
</evidence>
<dbReference type="PIRSF" id="PIRSF006241">
    <property type="entry name" value="HyI"/>
    <property type="match status" value="1"/>
</dbReference>
<proteinExistence type="inferred from homology"/>
<dbReference type="PANTHER" id="PTHR43489">
    <property type="entry name" value="ISOMERASE"/>
    <property type="match status" value="1"/>
</dbReference>
<keyword evidence="5" id="KW-0255">Endonuclease</keyword>
<comment type="similarity">
    <text evidence="2">Belongs to the hyi family.</text>
</comment>
<dbReference type="GO" id="GO:0004519">
    <property type="term" value="F:endonuclease activity"/>
    <property type="evidence" value="ECO:0007669"/>
    <property type="project" value="UniProtKB-KW"/>
</dbReference>
<name>A0A1N6N8P3_9BACI</name>
<feature type="active site" description="Proton donor/acceptor" evidence="3">
    <location>
        <position position="244"/>
    </location>
</feature>
<keyword evidence="5" id="KW-0540">Nuclease</keyword>